<evidence type="ECO:0000313" key="2">
    <source>
        <dbReference type="EMBL" id="CAD2081948.1"/>
    </source>
</evidence>
<name>A0A6V7RU50_9STAP</name>
<dbReference type="Pfam" id="PF00733">
    <property type="entry name" value="Asn_synthase"/>
    <property type="match status" value="1"/>
</dbReference>
<feature type="domain" description="Asparagine synthetase" evidence="1">
    <location>
        <begin position="231"/>
        <end position="459"/>
    </location>
</feature>
<accession>A0A6V7RU50</accession>
<evidence type="ECO:0000313" key="5">
    <source>
        <dbReference type="Proteomes" id="UP000545588"/>
    </source>
</evidence>
<gene>
    <name evidence="3" type="ORF">HNR41_000603</name>
    <name evidence="2" type="ORF">JEOCOQ751_02254</name>
</gene>
<reference evidence="2 4" key="1">
    <citation type="submission" date="2020-07" db="EMBL/GenBank/DDBJ databases">
        <authorList>
            <person name="Criscuolo A."/>
        </authorList>
    </citation>
    <scope>NUCLEOTIDE SEQUENCE [LARGE SCALE GENOMIC DNA]</scope>
    <source>
        <strain evidence="2">CIP111751</strain>
    </source>
</reference>
<dbReference type="EMBL" id="CAJEWA010000009">
    <property type="protein sequence ID" value="CAD2081948.1"/>
    <property type="molecule type" value="Genomic_DNA"/>
</dbReference>
<dbReference type="GO" id="GO:0004066">
    <property type="term" value="F:asparagine synthase (glutamine-hydrolyzing) activity"/>
    <property type="evidence" value="ECO:0007669"/>
    <property type="project" value="InterPro"/>
</dbReference>
<dbReference type="InterPro" id="IPR001962">
    <property type="entry name" value="Asn_synthase"/>
</dbReference>
<comment type="caution">
    <text evidence="2">The sequence shown here is derived from an EMBL/GenBank/DDBJ whole genome shotgun (WGS) entry which is preliminary data.</text>
</comment>
<evidence type="ECO:0000313" key="4">
    <source>
        <dbReference type="Proteomes" id="UP000534001"/>
    </source>
</evidence>
<dbReference type="SUPFAM" id="SSF52402">
    <property type="entry name" value="Adenine nucleotide alpha hydrolases-like"/>
    <property type="match status" value="1"/>
</dbReference>
<organism evidence="2 4">
    <name type="scientific">Jeotgalicoccus coquinae</name>
    <dbReference type="NCBI Taxonomy" id="709509"/>
    <lineage>
        <taxon>Bacteria</taxon>
        <taxon>Bacillati</taxon>
        <taxon>Bacillota</taxon>
        <taxon>Bacilli</taxon>
        <taxon>Bacillales</taxon>
        <taxon>Staphylococcaceae</taxon>
        <taxon>Jeotgalicoccus</taxon>
    </lineage>
</organism>
<dbReference type="GO" id="GO:0006529">
    <property type="term" value="P:asparagine biosynthetic process"/>
    <property type="evidence" value="ECO:0007669"/>
    <property type="project" value="InterPro"/>
</dbReference>
<dbReference type="RefSeq" id="WP_184281617.1">
    <property type="nucleotide sequence ID" value="NZ_BMCO01000001.1"/>
</dbReference>
<dbReference type="AlphaFoldDB" id="A0A6V7RU50"/>
<dbReference type="Proteomes" id="UP000545588">
    <property type="component" value="Unassembled WGS sequence"/>
</dbReference>
<evidence type="ECO:0000259" key="1">
    <source>
        <dbReference type="Pfam" id="PF00733"/>
    </source>
</evidence>
<protein>
    <submittedName>
        <fullName evidence="3">Asparagine synthetase B (Glutamine-hydrolyzing)</fullName>
    </submittedName>
</protein>
<keyword evidence="5" id="KW-1185">Reference proteome</keyword>
<dbReference type="InterPro" id="IPR014729">
    <property type="entry name" value="Rossmann-like_a/b/a_fold"/>
</dbReference>
<sequence>MQGFIHIFKLDKNYTYDVDIEAILKRYKAPSLNVFETKNENITSVYFTNEYTEYPYGQTETGMFTPVGIFTREIEEIKNSLMNSEASDKLNYVRNLEGQFAIGYSDYISNQINVFTHVARIETVYAFTSNDSIIIGTDPLIISLIATNGNVDFSLPALHSFILNGYYADDGTPFKDVYALPGNSHIKVDENGLEINEIDNLYSNLLNKEYGKSDYDDLTDLFINAFNTQPKDKEFRLALTGGKDSRLIFAAMNSNNFDLSVFTNGFDDNPDVVIAKRIADMYELEHRSTSPKISEENTISVNIYSKIKRVMLATSGMVYGYENVGSLGKFTGHKSFDGIGAELVKGGFANFINADENSNKLKLVNTFNRNHQLLKNGKDNPFGDFLLDFIDDEQGLHKLQILYSLKYRTGRLTSAAKNAANYSRQSHSPFLDNKFLREALKIQYADNKNEEIHYQIMKRIDKRLIDIPFAKDRWRVEKTKPMTAGDYDNWLNRQPYYPSTVLGNYNWRRVQNNDKVIIKQFKDILLSNPNHIIYQIIDYKAVNKMINGTIKANHMRFIWSLASIIIFVNELTDVSNRTFNKDINVTLPSTSVSDYKNKKKIVDLTNDFLPLNKSIDISDDNNISIKNFDKHRKLLSFEGKYTEAPNQINIQNISKLSLRVHLNHSQNISKVIGQILFYKDNKLEKTIYLDAENTNVTTEFYHTNEDINQYDSFRLLLNFNKFEETDTAKLNYAFYEITY</sequence>
<evidence type="ECO:0000313" key="3">
    <source>
        <dbReference type="EMBL" id="MBB6422677.1"/>
    </source>
</evidence>
<dbReference type="EMBL" id="JACHFF010000001">
    <property type="protein sequence ID" value="MBB6422677.1"/>
    <property type="molecule type" value="Genomic_DNA"/>
</dbReference>
<proteinExistence type="predicted"/>
<dbReference type="Gene3D" id="3.40.50.620">
    <property type="entry name" value="HUPs"/>
    <property type="match status" value="1"/>
</dbReference>
<reference evidence="3 5" key="2">
    <citation type="submission" date="2020-08" db="EMBL/GenBank/DDBJ databases">
        <title>Genomic Encyclopedia of Type Strains, Phase IV (KMG-IV): sequencing the most valuable type-strain genomes for metagenomic binning, comparative biology and taxonomic classification.</title>
        <authorList>
            <person name="Goeker M."/>
        </authorList>
    </citation>
    <scope>NUCLEOTIDE SEQUENCE [LARGE SCALE GENOMIC DNA]</scope>
    <source>
        <strain evidence="3 5">DSM 22419</strain>
    </source>
</reference>
<dbReference type="Proteomes" id="UP000534001">
    <property type="component" value="Unassembled WGS sequence"/>
</dbReference>